<name>A0A084B9I0_STACB</name>
<protein>
    <recommendedName>
        <fullName evidence="3">Mannan endo-1,6-alpha-mannosidase</fullName>
    </recommendedName>
</protein>
<organism evidence="1 2">
    <name type="scientific">Stachybotrys chartarum (strain CBS 109288 / IBT 7711)</name>
    <name type="common">Toxic black mold</name>
    <name type="synonym">Stilbospora chartarum</name>
    <dbReference type="NCBI Taxonomy" id="1280523"/>
    <lineage>
        <taxon>Eukaryota</taxon>
        <taxon>Fungi</taxon>
        <taxon>Dikarya</taxon>
        <taxon>Ascomycota</taxon>
        <taxon>Pezizomycotina</taxon>
        <taxon>Sordariomycetes</taxon>
        <taxon>Hypocreomycetidae</taxon>
        <taxon>Hypocreales</taxon>
        <taxon>Stachybotryaceae</taxon>
        <taxon>Stachybotrys</taxon>
    </lineage>
</organism>
<dbReference type="PANTHER" id="PTHR47791">
    <property type="entry name" value="MEIOTICALLY UP-REGULATED GENE 191 PROTEIN"/>
    <property type="match status" value="1"/>
</dbReference>
<dbReference type="Gene3D" id="1.50.10.20">
    <property type="match status" value="1"/>
</dbReference>
<dbReference type="GO" id="GO:0005975">
    <property type="term" value="P:carbohydrate metabolic process"/>
    <property type="evidence" value="ECO:0007669"/>
    <property type="project" value="InterPro"/>
</dbReference>
<evidence type="ECO:0000313" key="2">
    <source>
        <dbReference type="Proteomes" id="UP000028045"/>
    </source>
</evidence>
<dbReference type="InterPro" id="IPR005198">
    <property type="entry name" value="Glyco_hydro_76"/>
</dbReference>
<proteinExistence type="predicted"/>
<dbReference type="InterPro" id="IPR053169">
    <property type="entry name" value="MUG_Protein"/>
</dbReference>
<reference evidence="1 2" key="1">
    <citation type="journal article" date="2014" name="BMC Genomics">
        <title>Comparative genome sequencing reveals chemotype-specific gene clusters in the toxigenic black mold Stachybotrys.</title>
        <authorList>
            <person name="Semeiks J."/>
            <person name="Borek D."/>
            <person name="Otwinowski Z."/>
            <person name="Grishin N.V."/>
        </authorList>
    </citation>
    <scope>NUCLEOTIDE SEQUENCE [LARGE SCALE GENOMIC DNA]</scope>
    <source>
        <strain evidence="2">CBS 109288 / IBT 7711</strain>
    </source>
</reference>
<dbReference type="PANTHER" id="PTHR47791:SF1">
    <property type="entry name" value="ENDO MANNANASE, GH76 FAMILY (EUROFUNG)"/>
    <property type="match status" value="1"/>
</dbReference>
<dbReference type="HOGENOM" id="CLU_028686_3_1_1"/>
<dbReference type="Pfam" id="PF03663">
    <property type="entry name" value="Glyco_hydro_76"/>
    <property type="match status" value="1"/>
</dbReference>
<dbReference type="OrthoDB" id="9984024at2759"/>
<sequence length="405" mass="44860">MKFSKLASSPWGSLVTRAVYLMSVNPDEVRAAGPEEYTEHARIAIEELNAQWYNVQTGIWDDAWWNSANTLTTLAEFALLRHDEANALNIGGYMRNTFVQAQHTNVQTLKTLDTFGMTTSTYCLNSGGGCVAKRGFLGKRGFDDFINEFYDDEGWWALGLIRSFDVTGDQDYLNAAVDIFADMQTGLGGPCNGGIYWNKDRQYVNAITNELYLFVAASLANRIPENPSYLEIARNQWAWFDQSGMINSENLINDGLDSQCRNNGLQTWSYNQGVILGGLVELSRATGNRRLLDRATVIAKAAIDHLTNEAGVVVETDECELRTGNCGRDGQQFKGIFVRNLRYLHEAAPDPQFQDLIVKNADVIWANDRNDQNQLGVAWNGPFVLATGNSHSSALDAIVAAIAVA</sequence>
<keyword evidence="2" id="KW-1185">Reference proteome</keyword>
<dbReference type="Proteomes" id="UP000028045">
    <property type="component" value="Unassembled WGS sequence"/>
</dbReference>
<evidence type="ECO:0000313" key="1">
    <source>
        <dbReference type="EMBL" id="KEY74209.1"/>
    </source>
</evidence>
<dbReference type="InterPro" id="IPR008928">
    <property type="entry name" value="6-hairpin_glycosidase_sf"/>
</dbReference>
<dbReference type="SUPFAM" id="SSF48208">
    <property type="entry name" value="Six-hairpin glycosidases"/>
    <property type="match status" value="1"/>
</dbReference>
<evidence type="ECO:0008006" key="3">
    <source>
        <dbReference type="Google" id="ProtNLM"/>
    </source>
</evidence>
<dbReference type="AlphaFoldDB" id="A0A084B9I0"/>
<dbReference type="EMBL" id="KL647645">
    <property type="protein sequence ID" value="KEY74209.1"/>
    <property type="molecule type" value="Genomic_DNA"/>
</dbReference>
<gene>
    <name evidence="1" type="ORF">S7711_00366</name>
</gene>
<accession>A0A084B9I0</accession>